<keyword evidence="2" id="KW-1185">Reference proteome</keyword>
<keyword evidence="1" id="KW-0732">Signal</keyword>
<sequence>MRLLLIACVGLIILSPPIASAQETSAEPAGVNVVQDDQSSSPVCHANEIFDGKTCKCAPGIIAIRLAQCLYHLASA</sequence>
<dbReference type="Proteomes" id="UP000050640">
    <property type="component" value="Unplaced"/>
</dbReference>
<dbReference type="WBParaSite" id="EEL_0000296501-mRNA-1">
    <property type="protein sequence ID" value="EEL_0000296501-mRNA-1"/>
    <property type="gene ID" value="EEL_0000296501"/>
</dbReference>
<feature type="signal peptide" evidence="1">
    <location>
        <begin position="1"/>
        <end position="21"/>
    </location>
</feature>
<name>A0A0R3RNA5_9BILA</name>
<protein>
    <submittedName>
        <fullName evidence="3">Secreted protein</fullName>
    </submittedName>
</protein>
<dbReference type="AlphaFoldDB" id="A0A0R3RNA5"/>
<reference evidence="3" key="1">
    <citation type="submission" date="2017-02" db="UniProtKB">
        <authorList>
            <consortium name="WormBaseParasite"/>
        </authorList>
    </citation>
    <scope>IDENTIFICATION</scope>
</reference>
<proteinExistence type="predicted"/>
<accession>A0A0R3RNA5</accession>
<feature type="chain" id="PRO_5006447661" evidence="1">
    <location>
        <begin position="22"/>
        <end position="76"/>
    </location>
</feature>
<evidence type="ECO:0000256" key="1">
    <source>
        <dbReference type="SAM" id="SignalP"/>
    </source>
</evidence>
<organism evidence="2 3">
    <name type="scientific">Elaeophora elaphi</name>
    <dbReference type="NCBI Taxonomy" id="1147741"/>
    <lineage>
        <taxon>Eukaryota</taxon>
        <taxon>Metazoa</taxon>
        <taxon>Ecdysozoa</taxon>
        <taxon>Nematoda</taxon>
        <taxon>Chromadorea</taxon>
        <taxon>Rhabditida</taxon>
        <taxon>Spirurina</taxon>
        <taxon>Spiruromorpha</taxon>
        <taxon>Filarioidea</taxon>
        <taxon>Onchocercidae</taxon>
        <taxon>Elaeophora</taxon>
    </lineage>
</organism>
<evidence type="ECO:0000313" key="2">
    <source>
        <dbReference type="Proteomes" id="UP000050640"/>
    </source>
</evidence>
<evidence type="ECO:0000313" key="3">
    <source>
        <dbReference type="WBParaSite" id="EEL_0000296501-mRNA-1"/>
    </source>
</evidence>